<reference evidence="2 3" key="1">
    <citation type="submission" date="2024-03" db="EMBL/GenBank/DDBJ databases">
        <title>Human intestinal bacterial collection.</title>
        <authorList>
            <person name="Pauvert C."/>
            <person name="Hitch T.C.A."/>
            <person name="Clavel T."/>
        </authorList>
    </citation>
    <scope>NUCLEOTIDE SEQUENCE [LARGE SCALE GENOMIC DNA]</scope>
    <source>
        <strain evidence="2 3">CLA-SR-H021</strain>
    </source>
</reference>
<evidence type="ECO:0000313" key="2">
    <source>
        <dbReference type="EMBL" id="MEQ2428479.1"/>
    </source>
</evidence>
<sequence>MDRKATARETLEIMRRGTYEIHGRIIDIRKQHRASVDNSLLFTPEQAETLAATYVKGEPSGMLPVMKTMNCSTVDAILRLSGDGVADPGVLNFASAKNPGGGFLNGAMAQEESIAASSGLYQTLTRHPEYYQNNRNCPSMIYTNHAIYSPEVVFFRDGRFELLEEPVTASVLTLPAVNMGQVMQKGEDIHKAETAMYERMKVALSLFVQMNHRHLILGAYGCGVFRNDPYKIASWWKELLTGYFADTFDTVVFAVMDRSRKGECLRAFEEVFGAGEAGTIARGIN</sequence>
<accession>A0ABV1DDL5</accession>
<dbReference type="Gene3D" id="3.40.220.10">
    <property type="entry name" value="Leucine Aminopeptidase, subunit E, domain 1"/>
    <property type="match status" value="1"/>
</dbReference>
<dbReference type="PIRSF" id="PIRSF014899">
    <property type="entry name" value="UCP014899"/>
    <property type="match status" value="1"/>
</dbReference>
<proteinExistence type="predicted"/>
<dbReference type="NCBIfam" id="TIGR02452">
    <property type="entry name" value="TIGR02452 family protein"/>
    <property type="match status" value="1"/>
</dbReference>
<evidence type="ECO:0000259" key="1">
    <source>
        <dbReference type="Pfam" id="PF10021"/>
    </source>
</evidence>
<dbReference type="RefSeq" id="WP_040382489.1">
    <property type="nucleotide sequence ID" value="NZ_JBBMFM010000184.1"/>
</dbReference>
<feature type="domain" description="Microbial-type PARG catalytic" evidence="1">
    <location>
        <begin position="7"/>
        <end position="157"/>
    </location>
</feature>
<protein>
    <submittedName>
        <fullName evidence="2">TIGR02452 family protein</fullName>
    </submittedName>
</protein>
<comment type="caution">
    <text evidence="2">The sequence shown here is derived from an EMBL/GenBank/DDBJ whole genome shotgun (WGS) entry which is preliminary data.</text>
</comment>
<gene>
    <name evidence="2" type="ORF">WMQ36_26320</name>
</gene>
<dbReference type="PANTHER" id="PTHR35596">
    <property type="entry name" value="DUF2263 DOMAIN-CONTAINING PROTEIN"/>
    <property type="match status" value="1"/>
</dbReference>
<keyword evidence="3" id="KW-1185">Reference proteome</keyword>
<dbReference type="SUPFAM" id="SSF52949">
    <property type="entry name" value="Macro domain-like"/>
    <property type="match status" value="1"/>
</dbReference>
<dbReference type="InterPro" id="IPR012664">
    <property type="entry name" value="CHP02452"/>
</dbReference>
<name>A0ABV1DDL5_9FIRM</name>
<organism evidence="2 3">
    <name type="scientific">Enterocloster hominis</name>
    <name type="common">ex Hitch et al. 2024</name>
    <dbReference type="NCBI Taxonomy" id="1917870"/>
    <lineage>
        <taxon>Bacteria</taxon>
        <taxon>Bacillati</taxon>
        <taxon>Bacillota</taxon>
        <taxon>Clostridia</taxon>
        <taxon>Lachnospirales</taxon>
        <taxon>Lachnospiraceae</taxon>
        <taxon>Enterocloster</taxon>
    </lineage>
</organism>
<dbReference type="InterPro" id="IPR043472">
    <property type="entry name" value="Macro_dom-like"/>
</dbReference>
<dbReference type="InterPro" id="IPR019261">
    <property type="entry name" value="PARG_cat_microbial"/>
</dbReference>
<dbReference type="PANTHER" id="PTHR35596:SF1">
    <property type="entry name" value="MICROBIAL-TYPE PARG CATALYTIC DOMAIN-CONTAINING PROTEIN"/>
    <property type="match status" value="1"/>
</dbReference>
<dbReference type="Pfam" id="PF10021">
    <property type="entry name" value="PARG_cat_microb"/>
    <property type="match status" value="1"/>
</dbReference>
<dbReference type="EMBL" id="JBBMFM010000184">
    <property type="protein sequence ID" value="MEQ2428479.1"/>
    <property type="molecule type" value="Genomic_DNA"/>
</dbReference>
<evidence type="ECO:0000313" key="3">
    <source>
        <dbReference type="Proteomes" id="UP001454086"/>
    </source>
</evidence>
<dbReference type="Proteomes" id="UP001454086">
    <property type="component" value="Unassembled WGS sequence"/>
</dbReference>